<dbReference type="InterPro" id="IPR051795">
    <property type="entry name" value="Glycosyl_Hydrlase_43"/>
</dbReference>
<evidence type="ECO:0000313" key="5">
    <source>
        <dbReference type="Proteomes" id="UP000437862"/>
    </source>
</evidence>
<name>A0ABX6FNC7_9BURK</name>
<proteinExistence type="inferred from homology"/>
<dbReference type="Proteomes" id="UP000437862">
    <property type="component" value="Chromosome"/>
</dbReference>
<dbReference type="InterPro" id="IPR006710">
    <property type="entry name" value="Glyco_hydro_43"/>
</dbReference>
<organism evidence="4 5">
    <name type="scientific">Pseudoduganella flava</name>
    <dbReference type="NCBI Taxonomy" id="871742"/>
    <lineage>
        <taxon>Bacteria</taxon>
        <taxon>Pseudomonadati</taxon>
        <taxon>Pseudomonadota</taxon>
        <taxon>Betaproteobacteria</taxon>
        <taxon>Burkholderiales</taxon>
        <taxon>Oxalobacteraceae</taxon>
        <taxon>Telluria group</taxon>
        <taxon>Pseudoduganella</taxon>
    </lineage>
</organism>
<dbReference type="SUPFAM" id="SSF49899">
    <property type="entry name" value="Concanavalin A-like lectins/glucanases"/>
    <property type="match status" value="1"/>
</dbReference>
<keyword evidence="3" id="KW-0326">Glycosidase</keyword>
<dbReference type="InterPro" id="IPR013320">
    <property type="entry name" value="ConA-like_dom_sf"/>
</dbReference>
<evidence type="ECO:0000313" key="4">
    <source>
        <dbReference type="EMBL" id="QGZ38017.1"/>
    </source>
</evidence>
<evidence type="ECO:0000256" key="1">
    <source>
        <dbReference type="ARBA" id="ARBA00009865"/>
    </source>
</evidence>
<sequence length="654" mass="69974">MVSDTGFLFTFSGAASARRPCYLARFGDEEFPVRACLFLAAAVFCAAAAQAQSTSTYRNPLPVRLPGGAPAQNCADPAVLRDPRAATPTWYLYCTTDPVSHAEREPGEQGGWKFRLMPIYRSQDLVHWDYVADAFADRPPPAAPKAGLWAPEPHYHDGRYWLYYTITDVVDVASPEPGCDNDSAIGVAVADSPAGPWRASPKPVVPPRRVDGATSGCKFDWTFDPDVVTDTDGTRYLYYGSYGGGIFVQRLAADGLSVEGEPRQVGTSWRYEGAEVVRHDGMWYLFASATDCCAGPLTGYALHVGRAVSPLGPFLDRHGEDMAAVRAGGTPVLPQNGNRWTGPGHNTVFQDAAGQWWTMYHAIDLNEPFFAPGLTRRVALLDRVDWVGGWPIVAGGGGPSDELLPAPAATADAPARPPVRVHGSGADLHLLWRDDFAKPPAPPWRWIRDPGTWQAGARGLAWSTQPGDLHVDTNSAPLLARPLPAGDVRIETRVRLDAPDDCCASNAQAGLVALGDDDNYVKLVVLAGRGLHQVEFAKEQKPVPAGYPRYGNTVAGTPAGADGWTWLRLDVRRAGGLERWTAWSSQDGRDWVGGGTWTHQLGAGARLALAAMGGGGRAATFGPVTVSRLGPAFGAAPGLQAGARRARDATSARP</sequence>
<dbReference type="Pfam" id="PF04616">
    <property type="entry name" value="Glyco_hydro_43"/>
    <property type="match status" value="1"/>
</dbReference>
<dbReference type="Gene3D" id="2.60.120.200">
    <property type="match status" value="1"/>
</dbReference>
<dbReference type="Gene3D" id="2.115.10.20">
    <property type="entry name" value="Glycosyl hydrolase domain, family 43"/>
    <property type="match status" value="1"/>
</dbReference>
<evidence type="ECO:0000256" key="3">
    <source>
        <dbReference type="ARBA" id="ARBA00023295"/>
    </source>
</evidence>
<dbReference type="CDD" id="cd18616">
    <property type="entry name" value="GH43_ABN-like"/>
    <property type="match status" value="1"/>
</dbReference>
<dbReference type="SUPFAM" id="SSF75005">
    <property type="entry name" value="Arabinanase/levansucrase/invertase"/>
    <property type="match status" value="1"/>
</dbReference>
<reference evidence="4 5" key="1">
    <citation type="submission" date="2019-12" db="EMBL/GenBank/DDBJ databases">
        <title>Draft Genome Sequences of Six Type Strains of the Genus Massilia.</title>
        <authorList>
            <person name="Miess H."/>
            <person name="Frediansyah A."/>
            <person name="Goeker M."/>
            <person name="Gross H."/>
        </authorList>
    </citation>
    <scope>NUCLEOTIDE SEQUENCE [LARGE SCALE GENOMIC DNA]</scope>
    <source>
        <strain evidence="4 5">DSM 26639</strain>
    </source>
</reference>
<keyword evidence="5" id="KW-1185">Reference proteome</keyword>
<gene>
    <name evidence="4" type="ORF">GO485_02440</name>
</gene>
<keyword evidence="2" id="KW-0378">Hydrolase</keyword>
<comment type="similarity">
    <text evidence="1">Belongs to the glycosyl hydrolase 43 family.</text>
</comment>
<evidence type="ECO:0000256" key="2">
    <source>
        <dbReference type="ARBA" id="ARBA00022801"/>
    </source>
</evidence>
<dbReference type="EMBL" id="CP046904">
    <property type="protein sequence ID" value="QGZ38017.1"/>
    <property type="molecule type" value="Genomic_DNA"/>
</dbReference>
<protein>
    <submittedName>
        <fullName evidence="4">Family 43 glycosylhydrolase</fullName>
    </submittedName>
</protein>
<dbReference type="PANTHER" id="PTHR42812">
    <property type="entry name" value="BETA-XYLOSIDASE"/>
    <property type="match status" value="1"/>
</dbReference>
<dbReference type="PANTHER" id="PTHR42812:SF12">
    <property type="entry name" value="BETA-XYLOSIDASE-RELATED"/>
    <property type="match status" value="1"/>
</dbReference>
<dbReference type="InterPro" id="IPR023296">
    <property type="entry name" value="Glyco_hydro_beta-prop_sf"/>
</dbReference>
<accession>A0ABX6FNC7</accession>